<evidence type="ECO:0000256" key="3">
    <source>
        <dbReference type="ARBA" id="ARBA00022694"/>
    </source>
</evidence>
<evidence type="ECO:0000256" key="6">
    <source>
        <dbReference type="ARBA" id="ARBA00022741"/>
    </source>
</evidence>
<dbReference type="SUPFAM" id="SSF81891">
    <property type="entry name" value="Poly A polymerase C-terminal region-like"/>
    <property type="match status" value="1"/>
</dbReference>
<dbReference type="Pfam" id="PF01966">
    <property type="entry name" value="HD"/>
    <property type="match status" value="1"/>
</dbReference>
<dbReference type="SUPFAM" id="SSF81301">
    <property type="entry name" value="Nucleotidyltransferase"/>
    <property type="match status" value="1"/>
</dbReference>
<evidence type="ECO:0000313" key="15">
    <source>
        <dbReference type="Proteomes" id="UP000815846"/>
    </source>
</evidence>
<keyword evidence="7 12" id="KW-0692">RNA repair</keyword>
<keyword evidence="10 12" id="KW-0460">Magnesium</keyword>
<dbReference type="Gene3D" id="1.10.3090.10">
    <property type="entry name" value="cca-adding enzyme, domain 2"/>
    <property type="match status" value="1"/>
</dbReference>
<dbReference type="EC" id="2.7.7.72" evidence="12"/>
<evidence type="ECO:0000256" key="7">
    <source>
        <dbReference type="ARBA" id="ARBA00022800"/>
    </source>
</evidence>
<keyword evidence="4 12" id="KW-0548">Nucleotidyltransferase</keyword>
<keyword evidence="3 12" id="KW-0819">tRNA processing</keyword>
<keyword evidence="8 12" id="KW-0378">Hydrolase</keyword>
<keyword evidence="12" id="KW-0511">Multifunctional enzyme</keyword>
<dbReference type="PROSITE" id="PS51831">
    <property type="entry name" value="HD"/>
    <property type="match status" value="1"/>
</dbReference>
<dbReference type="InterPro" id="IPR043519">
    <property type="entry name" value="NT_sf"/>
</dbReference>
<evidence type="ECO:0000256" key="5">
    <source>
        <dbReference type="ARBA" id="ARBA00022723"/>
    </source>
</evidence>
<dbReference type="Gene3D" id="3.30.460.10">
    <property type="entry name" value="Beta Polymerase, domain 2"/>
    <property type="match status" value="1"/>
</dbReference>
<comment type="caution">
    <text evidence="14">The sequence shown here is derived from an EMBL/GenBank/DDBJ whole genome shotgun (WGS) entry which is preliminary data.</text>
</comment>
<keyword evidence="9 12" id="KW-0067">ATP-binding</keyword>
<feature type="binding site" evidence="12">
    <location>
        <position position="164"/>
    </location>
    <ligand>
        <name>ATP</name>
        <dbReference type="ChEBI" id="CHEBI:30616"/>
    </ligand>
</feature>
<feature type="binding site" evidence="12">
    <location>
        <position position="164"/>
    </location>
    <ligand>
        <name>CTP</name>
        <dbReference type="ChEBI" id="CHEBI:37563"/>
    </ligand>
</feature>
<comment type="cofactor">
    <cofactor evidence="12">
        <name>Ni(2+)</name>
        <dbReference type="ChEBI" id="CHEBI:49786"/>
    </cofactor>
    <text evidence="12">Nickel for phosphatase activity.</text>
</comment>
<dbReference type="Proteomes" id="UP000815846">
    <property type="component" value="Unassembled WGS sequence"/>
</dbReference>
<dbReference type="InterPro" id="IPR003607">
    <property type="entry name" value="HD/PDEase_dom"/>
</dbReference>
<dbReference type="HAMAP" id="MF_01261">
    <property type="entry name" value="CCA_bact_type1"/>
    <property type="match status" value="1"/>
</dbReference>
<dbReference type="GO" id="GO:0004810">
    <property type="term" value="F:CCA tRNA nucleotidyltransferase activity"/>
    <property type="evidence" value="ECO:0007669"/>
    <property type="project" value="UniProtKB-EC"/>
</dbReference>
<dbReference type="HAMAP" id="MF_01262">
    <property type="entry name" value="CCA_bact_type2"/>
    <property type="match status" value="1"/>
</dbReference>
<dbReference type="EMBL" id="PJAI02000001">
    <property type="protein sequence ID" value="TYK67402.1"/>
    <property type="molecule type" value="Genomic_DNA"/>
</dbReference>
<dbReference type="CDD" id="cd00077">
    <property type="entry name" value="HDc"/>
    <property type="match status" value="1"/>
</dbReference>
<dbReference type="InterPro" id="IPR002646">
    <property type="entry name" value="PolA_pol_head_dom"/>
</dbReference>
<evidence type="ECO:0000256" key="12">
    <source>
        <dbReference type="HAMAP-Rule" id="MF_01261"/>
    </source>
</evidence>
<reference evidence="14 15" key="1">
    <citation type="submission" date="2019-08" db="EMBL/GenBank/DDBJ databases">
        <title>Microbe sample from Colwellia echini.</title>
        <authorList>
            <person name="Christiansen L."/>
            <person name="Pathiraja D."/>
            <person name="Schultz-Johansen M."/>
            <person name="Choi I.-G."/>
            <person name="Stougaard P."/>
        </authorList>
    </citation>
    <scope>NUCLEOTIDE SEQUENCE [LARGE SCALE GENOMIC DNA]</scope>
    <source>
        <strain evidence="14 15">A3</strain>
    </source>
</reference>
<comment type="catalytic activity">
    <reaction evidence="12">
        <text>a tRNA precursor + 2 CTP + ATP = a tRNA with a 3' CCA end + 3 diphosphate</text>
        <dbReference type="Rhea" id="RHEA:14433"/>
        <dbReference type="Rhea" id="RHEA-COMP:10465"/>
        <dbReference type="Rhea" id="RHEA-COMP:10468"/>
        <dbReference type="ChEBI" id="CHEBI:30616"/>
        <dbReference type="ChEBI" id="CHEBI:33019"/>
        <dbReference type="ChEBI" id="CHEBI:37563"/>
        <dbReference type="ChEBI" id="CHEBI:74896"/>
        <dbReference type="ChEBI" id="CHEBI:83071"/>
        <dbReference type="EC" id="2.7.7.72"/>
    </reaction>
</comment>
<organism evidence="14 15">
    <name type="scientific">Colwellia echini</name>
    <dbReference type="NCBI Taxonomy" id="1982103"/>
    <lineage>
        <taxon>Bacteria</taxon>
        <taxon>Pseudomonadati</taxon>
        <taxon>Pseudomonadota</taxon>
        <taxon>Gammaproteobacteria</taxon>
        <taxon>Alteromonadales</taxon>
        <taxon>Colwelliaceae</taxon>
        <taxon>Colwellia</taxon>
    </lineage>
</organism>
<dbReference type="PANTHER" id="PTHR47545">
    <property type="entry name" value="MULTIFUNCTIONAL CCA PROTEIN"/>
    <property type="match status" value="1"/>
</dbReference>
<keyword evidence="6 12" id="KW-0547">Nucleotide-binding</keyword>
<feature type="binding site" evidence="12">
    <location>
        <position position="32"/>
    </location>
    <ligand>
        <name>ATP</name>
        <dbReference type="ChEBI" id="CHEBI:30616"/>
    </ligand>
</feature>
<dbReference type="PIRSF" id="PIRSF000813">
    <property type="entry name" value="CCA_bact"/>
    <property type="match status" value="1"/>
</dbReference>
<dbReference type="NCBIfam" id="NF008137">
    <property type="entry name" value="PRK10885.1"/>
    <property type="match status" value="1"/>
</dbReference>
<comment type="similarity">
    <text evidence="12">Belongs to the tRNA nucleotidyltransferase/poly(A) polymerase family. Bacterial CCA-adding enzyme type 1 subfamily.</text>
</comment>
<feature type="binding site" evidence="12">
    <location>
        <position position="161"/>
    </location>
    <ligand>
        <name>CTP</name>
        <dbReference type="ChEBI" id="CHEBI:37563"/>
    </ligand>
</feature>
<evidence type="ECO:0000256" key="1">
    <source>
        <dbReference type="ARBA" id="ARBA00022596"/>
    </source>
</evidence>
<comment type="function">
    <text evidence="12">Catalyzes the addition and repair of the essential 3'-terminal CCA sequence in tRNAs without using a nucleic acid template. Adds these three nucleotides in the order of C, C, and A to the tRNA nucleotide-73, using CTP and ATP as substrates and producing inorganic pyrophosphate. tRNA 3'-terminal CCA addition is required both for tRNA processing and repair. Also involved in tRNA surveillance by mediating tandem CCA addition to generate a CCACCA at the 3' terminus of unstable tRNAs. While stable tRNAs receive only 3'-terminal CCA, unstable tRNAs are marked with CCACCA and rapidly degraded.</text>
</comment>
<feature type="domain" description="HD" evidence="13">
    <location>
        <begin position="261"/>
        <end position="371"/>
    </location>
</feature>
<protein>
    <recommendedName>
        <fullName evidence="12">Multifunctional CCA protein</fullName>
    </recommendedName>
    <domain>
        <recommendedName>
            <fullName evidence="12">CCA-adding enzyme</fullName>
            <ecNumber evidence="12">2.7.7.72</ecNumber>
        </recommendedName>
        <alternativeName>
            <fullName evidence="12">CCA tRNA nucleotidyltransferase</fullName>
        </alternativeName>
        <alternativeName>
            <fullName evidence="12">tRNA CCA-pyrophosphorylase</fullName>
        </alternativeName>
        <alternativeName>
            <fullName evidence="12">tRNA adenylyl-/cytidylyl-transferase</fullName>
        </alternativeName>
        <alternativeName>
            <fullName evidence="12">tRNA nucleotidyltransferase</fullName>
        </alternativeName>
        <alternativeName>
            <fullName evidence="12">tRNA-NT</fullName>
        </alternativeName>
    </domain>
    <domain>
        <recommendedName>
            <fullName evidence="12">2'-nucleotidase</fullName>
            <ecNumber evidence="12">3.1.3.-</ecNumber>
        </recommendedName>
    </domain>
    <domain>
        <recommendedName>
            <fullName evidence="12">2',3'-cyclic phosphodiesterase</fullName>
            <ecNumber evidence="12">3.1.4.-</ecNumber>
        </recommendedName>
    </domain>
    <domain>
        <recommendedName>
            <fullName evidence="12">Phosphatase</fullName>
        </recommendedName>
    </domain>
</protein>
<dbReference type="InterPro" id="IPR050124">
    <property type="entry name" value="tRNA_CCA-adding_enzyme"/>
</dbReference>
<dbReference type="PANTHER" id="PTHR47545:SF1">
    <property type="entry name" value="MULTIFUNCTIONAL CCA PROTEIN"/>
    <property type="match status" value="1"/>
</dbReference>
<name>A0ABY3N2F5_9GAMM</name>
<keyword evidence="11 12" id="KW-0694">RNA-binding</keyword>
<comment type="subunit">
    <text evidence="12">Monomer. Can also form homodimers and oligomers.</text>
</comment>
<feature type="binding site" evidence="12">
    <location>
        <position position="47"/>
    </location>
    <ligand>
        <name>Mg(2+)</name>
        <dbReference type="ChEBI" id="CHEBI:18420"/>
    </ligand>
</feature>
<feature type="binding site" evidence="12">
    <location>
        <position position="35"/>
    </location>
    <ligand>
        <name>CTP</name>
        <dbReference type="ChEBI" id="CHEBI:37563"/>
    </ligand>
</feature>
<comment type="domain">
    <text evidence="12">Comprises two domains: an N-terminal domain containing the nucleotidyltransferase activity and a C-terminal HD domain associated with both phosphodiesterase and phosphatase activities.</text>
</comment>
<keyword evidence="2 12" id="KW-0808">Transferase</keyword>
<gene>
    <name evidence="12" type="primary">cca</name>
    <name evidence="14" type="ORF">CWS31_002435</name>
</gene>
<comment type="miscellaneous">
    <text evidence="12">A single active site specifically recognizes both ATP and CTP and is responsible for their addition.</text>
</comment>
<evidence type="ECO:0000259" key="13">
    <source>
        <dbReference type="PROSITE" id="PS51831"/>
    </source>
</evidence>
<feature type="binding site" evidence="12">
    <location>
        <position position="32"/>
    </location>
    <ligand>
        <name>CTP</name>
        <dbReference type="ChEBI" id="CHEBI:37563"/>
    </ligand>
</feature>
<evidence type="ECO:0000313" key="14">
    <source>
        <dbReference type="EMBL" id="TYK67402.1"/>
    </source>
</evidence>
<feature type="binding site" evidence="12">
    <location>
        <position position="161"/>
    </location>
    <ligand>
        <name>ATP</name>
        <dbReference type="ChEBI" id="CHEBI:30616"/>
    </ligand>
</feature>
<dbReference type="EC" id="3.1.3.-" evidence="12"/>
<accession>A0ABY3N2F5</accession>
<sequence length="455" mass="50963">MHFGRTLFTDTPDKNQSNSLANTELTTYLVGGAVRDKLLNRPVKDKDYLVVGATVEQMLALGYQQVGKDFPVFLHPKTKAEYALARTERKQGQGYTGFSCYFAPDVTIEEDLKRRDLTVNAMAMDTNGEIIDPYNGQQDLNDRVLRHVSDAFIEDPLRVLRVARFAARYHQYGFTIAEETVNLMREISASGELKSLTPERVWQEMQLSLADGGTNSNNIAGSPEVFFQVLQQCGALAELWPELDALWGIPNPALWHPEICSGIHTMMVLQQAVLLTQTMPVEKTDQKIAIRFAALCHDLGKGLTPSPELPSHKGHEKTGLPLVEKICKQLKVPSNYKQLALKVCEFHLHCHKAFELKASTLLKIFDKLDVWRKPDEFEYFLMACKADFLGRLGFENRPYPQEEYLQSAVNAARAVTAKAFVEQGLQGAAIKEAMAKVRLNEIANIKAACAHLNPA</sequence>
<keyword evidence="15" id="KW-1185">Reference proteome</keyword>
<dbReference type="GO" id="GO:0016787">
    <property type="term" value="F:hydrolase activity"/>
    <property type="evidence" value="ECO:0007669"/>
    <property type="project" value="UniProtKB-KW"/>
</dbReference>
<keyword evidence="1 12" id="KW-0533">Nickel</keyword>
<evidence type="ECO:0000256" key="4">
    <source>
        <dbReference type="ARBA" id="ARBA00022695"/>
    </source>
</evidence>
<proteinExistence type="inferred from homology"/>
<evidence type="ECO:0000256" key="9">
    <source>
        <dbReference type="ARBA" id="ARBA00022840"/>
    </source>
</evidence>
<comment type="cofactor">
    <cofactor evidence="12">
        <name>Mg(2+)</name>
        <dbReference type="ChEBI" id="CHEBI:18420"/>
    </cofactor>
    <text evidence="12">Magnesium is required for nucleotidyltransferase activity.</text>
</comment>
<feature type="binding site" evidence="12">
    <location>
        <position position="35"/>
    </location>
    <ligand>
        <name>ATP</name>
        <dbReference type="ChEBI" id="CHEBI:30616"/>
    </ligand>
</feature>
<feature type="binding site" evidence="12">
    <location>
        <position position="115"/>
    </location>
    <ligand>
        <name>ATP</name>
        <dbReference type="ChEBI" id="CHEBI:30616"/>
    </ligand>
</feature>
<dbReference type="Pfam" id="PF01743">
    <property type="entry name" value="PolyA_pol"/>
    <property type="match status" value="1"/>
</dbReference>
<dbReference type="EC" id="3.1.4.-" evidence="12"/>
<evidence type="ECO:0000256" key="2">
    <source>
        <dbReference type="ARBA" id="ARBA00022679"/>
    </source>
</evidence>
<evidence type="ECO:0000256" key="11">
    <source>
        <dbReference type="ARBA" id="ARBA00022884"/>
    </source>
</evidence>
<dbReference type="InterPro" id="IPR006674">
    <property type="entry name" value="HD_domain"/>
</dbReference>
<dbReference type="Pfam" id="PF12627">
    <property type="entry name" value="PolyA_pol_RNAbd"/>
    <property type="match status" value="1"/>
</dbReference>
<comment type="catalytic activity">
    <reaction evidence="12">
        <text>a tRNA with a 3' CCA end + 2 CTP + ATP = a tRNA with a 3' CCACCA end + 3 diphosphate</text>
        <dbReference type="Rhea" id="RHEA:76235"/>
        <dbReference type="Rhea" id="RHEA-COMP:10468"/>
        <dbReference type="Rhea" id="RHEA-COMP:18655"/>
        <dbReference type="ChEBI" id="CHEBI:30616"/>
        <dbReference type="ChEBI" id="CHEBI:33019"/>
        <dbReference type="ChEBI" id="CHEBI:37563"/>
        <dbReference type="ChEBI" id="CHEBI:83071"/>
        <dbReference type="ChEBI" id="CHEBI:195187"/>
    </reaction>
</comment>
<dbReference type="CDD" id="cd05398">
    <property type="entry name" value="NT_ClassII-CCAase"/>
    <property type="match status" value="1"/>
</dbReference>
<feature type="binding site" evidence="12">
    <location>
        <position position="45"/>
    </location>
    <ligand>
        <name>Mg(2+)</name>
        <dbReference type="ChEBI" id="CHEBI:18420"/>
    </ligand>
</feature>
<keyword evidence="5 12" id="KW-0479">Metal-binding</keyword>
<evidence type="ECO:0000256" key="10">
    <source>
        <dbReference type="ARBA" id="ARBA00022842"/>
    </source>
</evidence>
<evidence type="ECO:0000256" key="8">
    <source>
        <dbReference type="ARBA" id="ARBA00022801"/>
    </source>
</evidence>
<feature type="binding site" evidence="12">
    <location>
        <position position="115"/>
    </location>
    <ligand>
        <name>CTP</name>
        <dbReference type="ChEBI" id="CHEBI:37563"/>
    </ligand>
</feature>
<dbReference type="InterPro" id="IPR012006">
    <property type="entry name" value="CCA_bact"/>
</dbReference>
<dbReference type="InterPro" id="IPR032828">
    <property type="entry name" value="PolyA_RNA-bd"/>
</dbReference>